<evidence type="ECO:0000256" key="2">
    <source>
        <dbReference type="PROSITE-ProRule" id="PRU00497"/>
    </source>
</evidence>
<evidence type="ECO:0000313" key="4">
    <source>
        <dbReference type="EMBL" id="AAB81989.1"/>
    </source>
</evidence>
<organism evidence="4">
    <name type="scientific">Lucilia cuprina</name>
    <name type="common">Green bottle fly</name>
    <name type="synonym">Australian sheep blowfly</name>
    <dbReference type="NCBI Taxonomy" id="7375"/>
    <lineage>
        <taxon>Eukaryota</taxon>
        <taxon>Metazoa</taxon>
        <taxon>Ecdysozoa</taxon>
        <taxon>Arthropoda</taxon>
        <taxon>Hexapoda</taxon>
        <taxon>Insecta</taxon>
        <taxon>Pterygota</taxon>
        <taxon>Neoptera</taxon>
        <taxon>Endopterygota</taxon>
        <taxon>Diptera</taxon>
        <taxon>Brachycera</taxon>
        <taxon>Muscomorpha</taxon>
        <taxon>Oestroidea</taxon>
        <taxon>Calliphoridae</taxon>
        <taxon>Luciliinae</taxon>
        <taxon>Lucilia</taxon>
    </lineage>
</organism>
<dbReference type="InterPro" id="IPR031311">
    <property type="entry name" value="CHIT_BIND_RR_consensus"/>
</dbReference>
<keyword evidence="3" id="KW-0732">Signal</keyword>
<dbReference type="PROSITE" id="PS00233">
    <property type="entry name" value="CHIT_BIND_RR_1"/>
    <property type="match status" value="1"/>
</dbReference>
<feature type="chain" id="PRO_5004158013" evidence="3">
    <location>
        <begin position="17"/>
        <end position="118"/>
    </location>
</feature>
<sequence length="118" mass="12795">MYKYILIAALIAFAAADSDDAHAEVTNLKSDVRADGFDSVLDTSNHIHQAASGDEHGNIHGDFEWVSPEGQHVAVKYVADENGYQPSGDVVPTPHPIPEAILKAIAYNEAHPSKEEHH</sequence>
<evidence type="ECO:0000256" key="1">
    <source>
        <dbReference type="ARBA" id="ARBA00022460"/>
    </source>
</evidence>
<reference evidence="4" key="1">
    <citation type="submission" date="1997-09" db="EMBL/GenBank/DDBJ databases">
        <title>Lucilia cuprina cuticle 1 protein mRNA.</title>
        <authorList>
            <person name="Tellam R.L."/>
            <person name="Casu R.E."/>
            <person name="Pearson R.D."/>
            <person name="Jarmey J.M."/>
        </authorList>
    </citation>
    <scope>NUCLEOTIDE SEQUENCE</scope>
</reference>
<dbReference type="PANTHER" id="PTHR10380">
    <property type="entry name" value="CUTICLE PROTEIN"/>
    <property type="match status" value="1"/>
</dbReference>
<dbReference type="PROSITE" id="PS51155">
    <property type="entry name" value="CHIT_BIND_RR_2"/>
    <property type="match status" value="1"/>
</dbReference>
<dbReference type="InterPro" id="IPR050468">
    <property type="entry name" value="Cuticle_Struct_Prot"/>
</dbReference>
<gene>
    <name evidence="4" type="primary">cut1</name>
</gene>
<dbReference type="PANTHER" id="PTHR10380:SF237">
    <property type="entry name" value="CUTICULAR PROTEIN 65AU, ISOFORM A-RELATED"/>
    <property type="match status" value="1"/>
</dbReference>
<accession>O17409</accession>
<dbReference type="GO" id="GO:0062129">
    <property type="term" value="C:chitin-based extracellular matrix"/>
    <property type="evidence" value="ECO:0007669"/>
    <property type="project" value="TreeGrafter"/>
</dbReference>
<dbReference type="GO" id="GO:0008010">
    <property type="term" value="F:structural constituent of chitin-based larval cuticle"/>
    <property type="evidence" value="ECO:0007669"/>
    <property type="project" value="TreeGrafter"/>
</dbReference>
<proteinExistence type="evidence at transcript level"/>
<protein>
    <submittedName>
        <fullName evidence="4">Cuticle 1</fullName>
    </submittedName>
</protein>
<feature type="signal peptide" evidence="3">
    <location>
        <begin position="1"/>
        <end position="16"/>
    </location>
</feature>
<name>O17409_LUCCU</name>
<dbReference type="Pfam" id="PF00379">
    <property type="entry name" value="Chitin_bind_4"/>
    <property type="match status" value="1"/>
</dbReference>
<evidence type="ECO:0000256" key="3">
    <source>
        <dbReference type="SAM" id="SignalP"/>
    </source>
</evidence>
<keyword evidence="1 2" id="KW-0193">Cuticle</keyword>
<dbReference type="InterPro" id="IPR000618">
    <property type="entry name" value="Insect_cuticle"/>
</dbReference>
<dbReference type="EMBL" id="AF026265">
    <property type="protein sequence ID" value="AAB81989.1"/>
    <property type="molecule type" value="mRNA"/>
</dbReference>
<dbReference type="AlphaFoldDB" id="O17409"/>
<dbReference type="OrthoDB" id="6343684at2759"/>